<comment type="caution">
    <text evidence="3">The sequence shown here is derived from an EMBL/GenBank/DDBJ whole genome shotgun (WGS) entry which is preliminary data.</text>
</comment>
<evidence type="ECO:0000256" key="1">
    <source>
        <dbReference type="ARBA" id="ARBA00022801"/>
    </source>
</evidence>
<evidence type="ECO:0000259" key="2">
    <source>
        <dbReference type="Pfam" id="PF07859"/>
    </source>
</evidence>
<dbReference type="Proteomes" id="UP001565368">
    <property type="component" value="Unassembled WGS sequence"/>
</dbReference>
<evidence type="ECO:0000313" key="4">
    <source>
        <dbReference type="Proteomes" id="UP001565368"/>
    </source>
</evidence>
<dbReference type="RefSeq" id="XP_069209937.1">
    <property type="nucleotide sequence ID" value="XM_069352519.1"/>
</dbReference>
<protein>
    <recommendedName>
        <fullName evidence="2">Alpha/beta hydrolase fold-3 domain-containing protein</fullName>
    </recommendedName>
</protein>
<dbReference type="Pfam" id="PF07859">
    <property type="entry name" value="Abhydrolase_3"/>
    <property type="match status" value="1"/>
</dbReference>
<dbReference type="InterPro" id="IPR029058">
    <property type="entry name" value="AB_hydrolase_fold"/>
</dbReference>
<dbReference type="PANTHER" id="PTHR48081:SF8">
    <property type="entry name" value="ALPHA_BETA HYDROLASE FOLD-3 DOMAIN-CONTAINING PROTEIN-RELATED"/>
    <property type="match status" value="1"/>
</dbReference>
<dbReference type="SUPFAM" id="SSF53474">
    <property type="entry name" value="alpha/beta-Hydrolases"/>
    <property type="match status" value="1"/>
</dbReference>
<proteinExistence type="predicted"/>
<dbReference type="EMBL" id="JBBXJM010000003">
    <property type="protein sequence ID" value="KAL1409993.1"/>
    <property type="molecule type" value="Genomic_DNA"/>
</dbReference>
<feature type="domain" description="Alpha/beta hydrolase fold-3" evidence="2">
    <location>
        <begin position="137"/>
        <end position="344"/>
    </location>
</feature>
<evidence type="ECO:0000313" key="3">
    <source>
        <dbReference type="EMBL" id="KAL1409993.1"/>
    </source>
</evidence>
<reference evidence="3 4" key="1">
    <citation type="submission" date="2023-08" db="EMBL/GenBank/DDBJ databases">
        <title>Annotated Genome Sequence of Vanrija albida AlHP1.</title>
        <authorList>
            <person name="Herzog R."/>
        </authorList>
    </citation>
    <scope>NUCLEOTIDE SEQUENCE [LARGE SCALE GENOMIC DNA]</scope>
    <source>
        <strain evidence="3 4">AlHP1</strain>
    </source>
</reference>
<organism evidence="3 4">
    <name type="scientific">Vanrija albida</name>
    <dbReference type="NCBI Taxonomy" id="181172"/>
    <lineage>
        <taxon>Eukaryota</taxon>
        <taxon>Fungi</taxon>
        <taxon>Dikarya</taxon>
        <taxon>Basidiomycota</taxon>
        <taxon>Agaricomycotina</taxon>
        <taxon>Tremellomycetes</taxon>
        <taxon>Trichosporonales</taxon>
        <taxon>Trichosporonaceae</taxon>
        <taxon>Vanrija</taxon>
    </lineage>
</organism>
<dbReference type="InterPro" id="IPR013094">
    <property type="entry name" value="AB_hydrolase_3"/>
</dbReference>
<sequence>MPPPSPPLVALLRSKPDPRAPNTPPTPLLTLLNWAASAALYLLAPFIAAQALGTYYTRGPPAAWMPARFYVWSRLAKAFLQKYTYFLPGVDAEEAAIPARYAANGARHAPGVTAAVVTIPGPARCSCSLPLPPPRAILYLHGGAYAFGHPLQWPFAWLLSSLGARLYAPNYRKALSGANAFPAQLLDALAGWEHVLAQGYAAGEVTVVGESAGGHLALQLAQLLADEGRALPRALALSGPWCDATSSMESTARNYAADYLPLVGRLAVPSYLRHYAPEALAHRYVSPVRAAPGDWAPLAAAGVKVYVHAGELEILVDEVRATVESMAAAGVDVTYVEEKGGLHQSAAMAFDGSDAWPTFRDAVRPIILA</sequence>
<name>A0ABR3Q5P6_9TREE</name>
<dbReference type="GeneID" id="95985036"/>
<gene>
    <name evidence="3" type="ORF">Q8F55_003993</name>
</gene>
<keyword evidence="4" id="KW-1185">Reference proteome</keyword>
<accession>A0ABR3Q5P6</accession>
<dbReference type="PANTHER" id="PTHR48081">
    <property type="entry name" value="AB HYDROLASE SUPERFAMILY PROTEIN C4A8.06C"/>
    <property type="match status" value="1"/>
</dbReference>
<keyword evidence="1" id="KW-0378">Hydrolase</keyword>
<dbReference type="Gene3D" id="3.40.50.1820">
    <property type="entry name" value="alpha/beta hydrolase"/>
    <property type="match status" value="1"/>
</dbReference>
<dbReference type="InterPro" id="IPR050300">
    <property type="entry name" value="GDXG_lipolytic_enzyme"/>
</dbReference>